<dbReference type="HOGENOM" id="CLU_023589_0_0_1"/>
<dbReference type="Pfam" id="PF26286">
    <property type="entry name" value="UBA_10"/>
    <property type="match status" value="1"/>
</dbReference>
<dbReference type="SUPFAM" id="SSF160443">
    <property type="entry name" value="SMR domain-like"/>
    <property type="match status" value="1"/>
</dbReference>
<reference evidence="4" key="2">
    <citation type="submission" date="2015-01" db="EMBL/GenBank/DDBJ databases">
        <title>Evolutionary Origins and Diversification of the Mycorrhizal Mutualists.</title>
        <authorList>
            <consortium name="DOE Joint Genome Institute"/>
            <consortium name="Mycorrhizal Genomics Consortium"/>
            <person name="Kohler A."/>
            <person name="Kuo A."/>
            <person name="Nagy L.G."/>
            <person name="Floudas D."/>
            <person name="Copeland A."/>
            <person name="Barry K.W."/>
            <person name="Cichocki N."/>
            <person name="Veneault-Fourrey C."/>
            <person name="LaButti K."/>
            <person name="Lindquist E.A."/>
            <person name="Lipzen A."/>
            <person name="Lundell T."/>
            <person name="Morin E."/>
            <person name="Murat C."/>
            <person name="Riley R."/>
            <person name="Ohm R."/>
            <person name="Sun H."/>
            <person name="Tunlid A."/>
            <person name="Henrissat B."/>
            <person name="Grigoriev I.V."/>
            <person name="Hibbett D.S."/>
            <person name="Martin F."/>
        </authorList>
    </citation>
    <scope>NUCLEOTIDE SEQUENCE [LARGE SCALE GENOMIC DNA]</scope>
    <source>
        <strain evidence="4">Zn</strain>
    </source>
</reference>
<protein>
    <recommendedName>
        <fullName evidence="2">Smr domain-containing protein</fullName>
    </recommendedName>
</protein>
<dbReference type="PANTHER" id="PTHR46535">
    <property type="entry name" value="NEDD4-BINDING PROTEIN 2"/>
    <property type="match status" value="1"/>
</dbReference>
<dbReference type="Pfam" id="PF08590">
    <property type="entry name" value="DUF1771"/>
    <property type="match status" value="1"/>
</dbReference>
<dbReference type="Gene3D" id="3.30.1370.110">
    <property type="match status" value="1"/>
</dbReference>
<evidence type="ECO:0000259" key="2">
    <source>
        <dbReference type="PROSITE" id="PS50828"/>
    </source>
</evidence>
<keyword evidence="4" id="KW-1185">Reference proteome</keyword>
<dbReference type="STRING" id="913774.A0A0C3DGV6"/>
<evidence type="ECO:0000313" key="4">
    <source>
        <dbReference type="Proteomes" id="UP000054321"/>
    </source>
</evidence>
<accession>A0A0C3DGV6</accession>
<feature type="region of interest" description="Disordered" evidence="1">
    <location>
        <begin position="215"/>
        <end position="236"/>
    </location>
</feature>
<reference evidence="3 4" key="1">
    <citation type="submission" date="2014-04" db="EMBL/GenBank/DDBJ databases">
        <authorList>
            <consortium name="DOE Joint Genome Institute"/>
            <person name="Kuo A."/>
            <person name="Martino E."/>
            <person name="Perotto S."/>
            <person name="Kohler A."/>
            <person name="Nagy L.G."/>
            <person name="Floudas D."/>
            <person name="Copeland A."/>
            <person name="Barry K.W."/>
            <person name="Cichocki N."/>
            <person name="Veneault-Fourrey C."/>
            <person name="LaButti K."/>
            <person name="Lindquist E.A."/>
            <person name="Lipzen A."/>
            <person name="Lundell T."/>
            <person name="Morin E."/>
            <person name="Murat C."/>
            <person name="Sun H."/>
            <person name="Tunlid A."/>
            <person name="Henrissat B."/>
            <person name="Grigoriev I.V."/>
            <person name="Hibbett D.S."/>
            <person name="Martin F."/>
            <person name="Nordberg H.P."/>
            <person name="Cantor M.N."/>
            <person name="Hua S.X."/>
        </authorList>
    </citation>
    <scope>NUCLEOTIDE SEQUENCE [LARGE SCALE GENOMIC DNA]</scope>
    <source>
        <strain evidence="3 4">Zn</strain>
    </source>
</reference>
<evidence type="ECO:0000313" key="3">
    <source>
        <dbReference type="EMBL" id="KIN01233.1"/>
    </source>
</evidence>
<proteinExistence type="predicted"/>
<sequence length="536" mass="57976">MLDRTESENQALIAQLSSEYSSTIDASTLIAIVSDFDLADPSQLESARHILDVINESVEAKESTGFDASGSGGTGLLPEGSGPYRDNATASGSLHTPPIWSNHTDDTSMSQTLPSLDLDNNEYSGSIENAHGGEDISYAGDFSDLDEQAKESLLCGMFPMLKSFDIKWAMTKHKGDLNHIIDELMTRSFLDQNGARQKGIEAFSESEISLPRKAKGKRKKNRHIDNIAGSPVPETHLQGGMWDQATKNIDFISSRSGIPSKQVRSLFHNNGGSLRATISAIIEAYRAMELDSDDPLIQSQAIDLGHEFPSIPLSSLVALVQIGHPSFVHSRELAKVLTSPEASGNPGIQLEFRRPPLQLDYFPAAPNQGSHTPYSPGMPLEAVTNIALKHIQTRDAAFSQARAAYRKGKSNPLMGGAAAYYSQEGRDADARAREAMSAAADKLVEMQSWREGVDLHGVSVEDARRIVREKITSWWHELEQSGQGIGAGYRIVTGVGNHSEGGVGKLGPAVGKMLIREGWKVQVGTGYLVVTGIAKK</sequence>
<dbReference type="InterPro" id="IPR002625">
    <property type="entry name" value="Smr_dom"/>
</dbReference>
<dbReference type="Proteomes" id="UP000054321">
    <property type="component" value="Unassembled WGS sequence"/>
</dbReference>
<dbReference type="PANTHER" id="PTHR46535:SF1">
    <property type="entry name" value="NEDD4-BINDING PROTEIN 2"/>
    <property type="match status" value="1"/>
</dbReference>
<dbReference type="InParanoid" id="A0A0C3DGV6"/>
<dbReference type="EMBL" id="KN832876">
    <property type="protein sequence ID" value="KIN01233.1"/>
    <property type="molecule type" value="Genomic_DNA"/>
</dbReference>
<organism evidence="3 4">
    <name type="scientific">Oidiodendron maius (strain Zn)</name>
    <dbReference type="NCBI Taxonomy" id="913774"/>
    <lineage>
        <taxon>Eukaryota</taxon>
        <taxon>Fungi</taxon>
        <taxon>Dikarya</taxon>
        <taxon>Ascomycota</taxon>
        <taxon>Pezizomycotina</taxon>
        <taxon>Leotiomycetes</taxon>
        <taxon>Leotiomycetes incertae sedis</taxon>
        <taxon>Myxotrichaceae</taxon>
        <taxon>Oidiodendron</taxon>
    </lineage>
</organism>
<dbReference type="PROSITE" id="PS50828">
    <property type="entry name" value="SMR"/>
    <property type="match status" value="1"/>
</dbReference>
<feature type="region of interest" description="Disordered" evidence="1">
    <location>
        <begin position="63"/>
        <end position="111"/>
    </location>
</feature>
<feature type="domain" description="Smr" evidence="2">
    <location>
        <begin position="453"/>
        <end position="533"/>
    </location>
</feature>
<dbReference type="OrthoDB" id="443981at2759"/>
<dbReference type="InterPro" id="IPR052772">
    <property type="entry name" value="Endo/PolyKinase_Domain-Protein"/>
</dbReference>
<dbReference type="GO" id="GO:0004519">
    <property type="term" value="F:endonuclease activity"/>
    <property type="evidence" value="ECO:0007669"/>
    <property type="project" value="TreeGrafter"/>
</dbReference>
<dbReference type="InterPro" id="IPR013899">
    <property type="entry name" value="DUF1771"/>
</dbReference>
<dbReference type="SMART" id="SM00463">
    <property type="entry name" value="SMR"/>
    <property type="match status" value="1"/>
</dbReference>
<dbReference type="SMART" id="SM01162">
    <property type="entry name" value="DUF1771"/>
    <property type="match status" value="1"/>
</dbReference>
<name>A0A0C3DGV6_OIDMZ</name>
<feature type="compositionally biased region" description="Polar residues" evidence="1">
    <location>
        <begin position="88"/>
        <end position="111"/>
    </location>
</feature>
<evidence type="ECO:0000256" key="1">
    <source>
        <dbReference type="SAM" id="MobiDB-lite"/>
    </source>
</evidence>
<dbReference type="GO" id="GO:0005634">
    <property type="term" value="C:nucleus"/>
    <property type="evidence" value="ECO:0007669"/>
    <property type="project" value="TreeGrafter"/>
</dbReference>
<dbReference type="InterPro" id="IPR058864">
    <property type="entry name" value="UBA_10"/>
</dbReference>
<dbReference type="AlphaFoldDB" id="A0A0C3DGV6"/>
<gene>
    <name evidence="3" type="ORF">OIDMADRAFT_54366</name>
</gene>
<dbReference type="CDD" id="cd14279">
    <property type="entry name" value="CUE"/>
    <property type="match status" value="1"/>
</dbReference>
<dbReference type="InterPro" id="IPR036063">
    <property type="entry name" value="Smr_dom_sf"/>
</dbReference>